<evidence type="ECO:0000313" key="4">
    <source>
        <dbReference type="Proteomes" id="UP000237423"/>
    </source>
</evidence>
<dbReference type="EMBL" id="PGFZ01000014">
    <property type="protein sequence ID" value="POZ50185.1"/>
    <property type="molecule type" value="Genomic_DNA"/>
</dbReference>
<sequence length="265" mass="30372">MKAYLAEQQDGESHSVVANPRYRPFIGISVSKRVLPLEQTVKILSWLLHSPSPVLPILIADEIAVINYKAFKRYSGGSCVKKVQQDSDLQISHWQQAADCLPPEQSRRIRFVRWSEIVTDLYGRQVALVRSEFEQNPLLQDTILALVTSFIRSTGKTVTTQRCWALAEYIIQELPSLLFGIEVDTIQYQLLVYPTHYPTEMYRLVIAIRRHPAFAEFFTQLQNPPLENNKIIQLIITGQRFDKPSQPLVTPSHYDRAAHELTITA</sequence>
<dbReference type="Gene3D" id="3.40.50.11710">
    <property type="entry name" value="Cyclodipeptide synthase"/>
    <property type="match status" value="1"/>
</dbReference>
<evidence type="ECO:0000313" key="1">
    <source>
        <dbReference type="EMBL" id="ASF46064.1"/>
    </source>
</evidence>
<organism evidence="1 3">
    <name type="scientific">Methylovulum psychrotolerans</name>
    <dbReference type="NCBI Taxonomy" id="1704499"/>
    <lineage>
        <taxon>Bacteria</taxon>
        <taxon>Pseudomonadati</taxon>
        <taxon>Pseudomonadota</taxon>
        <taxon>Gammaproteobacteria</taxon>
        <taxon>Methylococcales</taxon>
        <taxon>Methylococcaceae</taxon>
        <taxon>Methylovulum</taxon>
    </lineage>
</organism>
<evidence type="ECO:0000313" key="2">
    <source>
        <dbReference type="EMBL" id="POZ50185.1"/>
    </source>
</evidence>
<proteinExistence type="predicted"/>
<dbReference type="KEGG" id="mpsy:CEK71_08205"/>
<keyword evidence="3" id="KW-1185">Reference proteome</keyword>
<protein>
    <submittedName>
        <fullName evidence="1">Uncharacterized protein</fullName>
    </submittedName>
</protein>
<dbReference type="RefSeq" id="WP_088618938.1">
    <property type="nucleotide sequence ID" value="NZ_CP022129.1"/>
</dbReference>
<reference evidence="1 3" key="1">
    <citation type="submission" date="2017-06" db="EMBL/GenBank/DDBJ databases">
        <title>Genome Sequencing of the methanotroph Methylovulum psychrotolerants str. HV10-M2 isolated from a high-altitude environment.</title>
        <authorList>
            <person name="Mateos-Rivera A."/>
        </authorList>
    </citation>
    <scope>NUCLEOTIDE SEQUENCE [LARGE SCALE GENOMIC DNA]</scope>
    <source>
        <strain evidence="1 3">HV10_M2</strain>
    </source>
</reference>
<dbReference type="OrthoDB" id="9826787at2"/>
<dbReference type="GO" id="GO:0016755">
    <property type="term" value="F:aminoacyltransferase activity"/>
    <property type="evidence" value="ECO:0007669"/>
    <property type="project" value="InterPro"/>
</dbReference>
<gene>
    <name evidence="2" type="ORF">AADEFJLK_04082</name>
    <name evidence="1" type="ORF">CEK71_08205</name>
</gene>
<name>A0A1Z4BXN6_9GAMM</name>
<reference evidence="2 4" key="2">
    <citation type="submission" date="2017-11" db="EMBL/GenBank/DDBJ databases">
        <title>Draft Genome Sequence of Methylobacter psychrotolerans Sph1T, an Obligate Methanotroph from Low-Temperature Environments.</title>
        <authorList>
            <person name="Oshkin I.Y."/>
            <person name="Miroshnikov K."/>
            <person name="Belova S.E."/>
            <person name="Korzhenkov A."/>
            <person name="Toshchakov S.V."/>
            <person name="Dedysh S.N."/>
        </authorList>
    </citation>
    <scope>NUCLEOTIDE SEQUENCE [LARGE SCALE GENOMIC DNA]</scope>
    <source>
        <strain evidence="2 4">Sph1</strain>
    </source>
</reference>
<accession>A0A1Z4BXN6</accession>
<dbReference type="EMBL" id="CP022129">
    <property type="protein sequence ID" value="ASF46064.1"/>
    <property type="molecule type" value="Genomic_DNA"/>
</dbReference>
<dbReference type="AlphaFoldDB" id="A0A1Z4BXN6"/>
<evidence type="ECO:0000313" key="3">
    <source>
        <dbReference type="Proteomes" id="UP000197019"/>
    </source>
</evidence>
<dbReference type="Proteomes" id="UP000197019">
    <property type="component" value="Chromosome"/>
</dbReference>
<dbReference type="InterPro" id="IPR038622">
    <property type="entry name" value="CDPS_sf"/>
</dbReference>
<dbReference type="Proteomes" id="UP000237423">
    <property type="component" value="Unassembled WGS sequence"/>
</dbReference>